<feature type="compositionally biased region" description="Acidic residues" evidence="1">
    <location>
        <begin position="890"/>
        <end position="899"/>
    </location>
</feature>
<comment type="caution">
    <text evidence="2">The sequence shown here is derived from an EMBL/GenBank/DDBJ whole genome shotgun (WGS) entry which is preliminary data.</text>
</comment>
<reference evidence="2 3" key="1">
    <citation type="journal article" date="2018" name="Front. Microbiol.">
        <title>Prospects for Fungal Bioremediation of Acidic Radioactive Waste Sites: Characterization and Genome Sequence of Rhodotorula taiwanensis MD1149.</title>
        <authorList>
            <person name="Tkavc R."/>
            <person name="Matrosova V.Y."/>
            <person name="Grichenko O.E."/>
            <person name="Gostincar C."/>
            <person name="Volpe R.P."/>
            <person name="Klimenkova P."/>
            <person name="Gaidamakova E.K."/>
            <person name="Zhou C.E."/>
            <person name="Stewart B.J."/>
            <person name="Lyman M.G."/>
            <person name="Malfatti S.A."/>
            <person name="Rubinfeld B."/>
            <person name="Courtot M."/>
            <person name="Singh J."/>
            <person name="Dalgard C.L."/>
            <person name="Hamilton T."/>
            <person name="Frey K.G."/>
            <person name="Gunde-Cimerman N."/>
            <person name="Dugan L."/>
            <person name="Daly M.J."/>
        </authorList>
    </citation>
    <scope>NUCLEOTIDE SEQUENCE [LARGE SCALE GENOMIC DNA]</scope>
    <source>
        <strain evidence="2 3">MD1149</strain>
    </source>
</reference>
<feature type="compositionally biased region" description="Basic and acidic residues" evidence="1">
    <location>
        <begin position="1159"/>
        <end position="1176"/>
    </location>
</feature>
<feature type="compositionally biased region" description="Low complexity" evidence="1">
    <location>
        <begin position="1117"/>
        <end position="1127"/>
    </location>
</feature>
<feature type="compositionally biased region" description="Low complexity" evidence="1">
    <location>
        <begin position="1284"/>
        <end position="1304"/>
    </location>
</feature>
<evidence type="ECO:0000313" key="2">
    <source>
        <dbReference type="EMBL" id="POY74205.1"/>
    </source>
</evidence>
<feature type="compositionally biased region" description="Basic and acidic residues" evidence="1">
    <location>
        <begin position="735"/>
        <end position="749"/>
    </location>
</feature>
<feature type="compositionally biased region" description="Basic and acidic residues" evidence="1">
    <location>
        <begin position="675"/>
        <end position="689"/>
    </location>
</feature>
<keyword evidence="3" id="KW-1185">Reference proteome</keyword>
<feature type="compositionally biased region" description="Basic residues" evidence="1">
    <location>
        <begin position="913"/>
        <end position="935"/>
    </location>
</feature>
<protein>
    <submittedName>
        <fullName evidence="2">Uncharacterized protein</fullName>
    </submittedName>
</protein>
<feature type="compositionally biased region" description="Polar residues" evidence="1">
    <location>
        <begin position="1352"/>
        <end position="1365"/>
    </location>
</feature>
<dbReference type="OrthoDB" id="2528845at2759"/>
<evidence type="ECO:0000256" key="1">
    <source>
        <dbReference type="SAM" id="MobiDB-lite"/>
    </source>
</evidence>
<proteinExistence type="predicted"/>
<name>A0A2S5BBQ2_9BASI</name>
<dbReference type="EMBL" id="PJQD01000028">
    <property type="protein sequence ID" value="POY74205.1"/>
    <property type="molecule type" value="Genomic_DNA"/>
</dbReference>
<feature type="compositionally biased region" description="Low complexity" evidence="1">
    <location>
        <begin position="973"/>
        <end position="984"/>
    </location>
</feature>
<organism evidence="2 3">
    <name type="scientific">Rhodotorula taiwanensis</name>
    <dbReference type="NCBI Taxonomy" id="741276"/>
    <lineage>
        <taxon>Eukaryota</taxon>
        <taxon>Fungi</taxon>
        <taxon>Dikarya</taxon>
        <taxon>Basidiomycota</taxon>
        <taxon>Pucciniomycotina</taxon>
        <taxon>Microbotryomycetes</taxon>
        <taxon>Sporidiobolales</taxon>
        <taxon>Sporidiobolaceae</taxon>
        <taxon>Rhodotorula</taxon>
    </lineage>
</organism>
<dbReference type="Proteomes" id="UP000237144">
    <property type="component" value="Unassembled WGS sequence"/>
</dbReference>
<feature type="compositionally biased region" description="Polar residues" evidence="1">
    <location>
        <begin position="633"/>
        <end position="650"/>
    </location>
</feature>
<feature type="region of interest" description="Disordered" evidence="1">
    <location>
        <begin position="565"/>
        <end position="1366"/>
    </location>
</feature>
<accession>A0A2S5BBQ2</accession>
<sequence>MSSSEADKALKAMLDRLAPIDRRISASGTKPATALDAAANKVHAWLTMLRNVAGTRKHTREAHLKLTSYLQFGAYAWEVDPALFPAEGDQVASSVSTARRDEKDTVLAMLDVTEGLISYLLARCMEEKPLVEGEEVERLEEVGWKSPLEGWQGILLALLKGLMVHLIHWNSAQPDGPLANTSYRECFAEKLLPSLVKVAFPTPGGLPKAPGEPVKDDDKVRRISIELKYAALDVVGETQARSKKTRQFLRDAVPLEWLGAVLHSGHDSQMSAIALDLAWRILPRRAPRKNENAAAAENQHRARLAKLFSVARFGHEAKIYCQAYDSLETAKWPEQSAKLLETIGEASIERGQCFVIKDANFHGTHLLPTQTDEPLQTHEMLKPAEVVKDETFSRTRIWFDQDCISFLADEPQGLREERFRAEEAVISARPEVDEEMSEDARFLVPLGSIETFEVRPLTEAKEHYLFSLDLNHTIAVDGRPFPDQALPAGPATQRRQPTEHEHQLNFVVVCGDSDVQLLRSVIENRRKRYPTLRDALRINSDADEERQLAAVRLGQQTLVEPDAAHKHAVKLAPRKSSQATPVEAVTRPKQAEEATEQPDRYAEQGEPSSDERERAEVEPDLSKRRSELADMAQLNSPNGSTSMARRQSGNGHFDGSSEALRDEAPSGFDGAAADEEVRPVARRPREPREAAGQNSESGDVGRGSGLIAEGDRAAFDQTSSRNAKTEANQGSRHSANLEKAVEHSNDKQAEPPLEAANQQSTSERRSPRLLSPSAQEEEADQGRKGRKEVGQPPVGLQVAPPRKPPTTGKKAANAARKKVVEVPRGRKRNFSDLSDLSDLSDAARHESSDEHGGTSSEDGLPHEKGRMAKEQEQDDSRRSKRRKKGSSDVEAGEATDYDNEFASLPEKKDQPPTKKRFGKAHNKPRPTTGKTRKANAKSAPTSRSEKPISRTGARDAAPKSYDNVPDKPEKKGTTTMPETTITRTTRSRAKKQVVAETAIESPESTSEEGENTAAHKKGDKRVADDIPPPLDLTSSGRARARHLAPRSPGKDSPSKPKPVRTLAQLTGDLSMAPSEQGVAEAAEAAEAAAEEPEDYWEMPFEFQEERAAEDAPKRPQDQAQAGPAQPDTSRAATDNRRRADEPSVGTESAPPGPTLAGDLEIKAGDARHRQQERDVAAHQGPVEVRDASVEGKKTPSTQTVPAPPARNAPALPRSTTPPDSPQGPHEPRKSLPPLQRRPRPSAAPVEDSGVDFPANASAMSTGQSARLPQLAVGTTGATVPPIVAQRGPGAGRRAAAATFAPLRPSSLQKAQVAQDADGMDLDEDTSAFTGPETGRLQEPAGAQLPEEDGQPSVPTQSTPAHQSRSLPYRRAYEVPWSEIQGLAKKTLPVQAIGAEEPAAAPSVTPRIRLAARPTQPAANVRRDELKEVAKRDAYRDRPSYSHDARITTGAYRPQLDVRPPDAYEEFFDGLISLSRALVNKQREQHEQLTHRRDAAMHKVEKLVEHHMRSNACVTHEVALAVSQQSRALLESKTTKAARECAYSVLEQIDGVQAELKSLRTKLGGQPA</sequence>
<feature type="compositionally biased region" description="Basic and acidic residues" evidence="1">
    <location>
        <begin position="859"/>
        <end position="877"/>
    </location>
</feature>
<feature type="compositionally biased region" description="Basic and acidic residues" evidence="1">
    <location>
        <begin position="1103"/>
        <end position="1116"/>
    </location>
</feature>
<feature type="compositionally biased region" description="Polar residues" evidence="1">
    <location>
        <begin position="716"/>
        <end position="734"/>
    </location>
</feature>
<feature type="compositionally biased region" description="Basic and acidic residues" evidence="1">
    <location>
        <begin position="1183"/>
        <end position="1193"/>
    </location>
</feature>
<feature type="compositionally biased region" description="Basic and acidic residues" evidence="1">
    <location>
        <begin position="589"/>
        <end position="628"/>
    </location>
</feature>
<feature type="compositionally biased region" description="Polar residues" evidence="1">
    <location>
        <begin position="1257"/>
        <end position="1266"/>
    </location>
</feature>
<evidence type="ECO:0000313" key="3">
    <source>
        <dbReference type="Proteomes" id="UP000237144"/>
    </source>
</evidence>
<feature type="compositionally biased region" description="Low complexity" evidence="1">
    <location>
        <begin position="831"/>
        <end position="840"/>
    </location>
</feature>
<feature type="compositionally biased region" description="Basic and acidic residues" evidence="1">
    <location>
        <begin position="780"/>
        <end position="789"/>
    </location>
</feature>
<feature type="compositionally biased region" description="Basic and acidic residues" evidence="1">
    <location>
        <begin position="943"/>
        <end position="957"/>
    </location>
</feature>
<feature type="compositionally biased region" description="Basic and acidic residues" evidence="1">
    <location>
        <begin position="841"/>
        <end position="852"/>
    </location>
</feature>
<dbReference type="STRING" id="741276.A0A2S5BBQ2"/>
<gene>
    <name evidence="2" type="ORF">BMF94_2779</name>
</gene>